<evidence type="ECO:0000256" key="11">
    <source>
        <dbReference type="ARBA" id="ARBA00023232"/>
    </source>
</evidence>
<protein>
    <recommendedName>
        <fullName evidence="5 16">Fumarylacetoacetase</fullName>
        <ecNumber evidence="4 16">3.7.1.2</ecNumber>
    </recommendedName>
    <alternativeName>
        <fullName evidence="12 16">Fumarylacetoacetate hydrolase</fullName>
    </alternativeName>
</protein>
<organism evidence="19 20">
    <name type="scientific">Klebsormidium nitens</name>
    <name type="common">Green alga</name>
    <name type="synonym">Ulothrix nitens</name>
    <dbReference type="NCBI Taxonomy" id="105231"/>
    <lineage>
        <taxon>Eukaryota</taxon>
        <taxon>Viridiplantae</taxon>
        <taxon>Streptophyta</taxon>
        <taxon>Klebsormidiophyceae</taxon>
        <taxon>Klebsormidiales</taxon>
        <taxon>Klebsormidiaceae</taxon>
        <taxon>Klebsormidium</taxon>
    </lineage>
</organism>
<keyword evidence="9 15" id="KW-0460">Magnesium</keyword>
<feature type="binding site" evidence="14">
    <location>
        <position position="247"/>
    </location>
    <ligand>
        <name>substrate</name>
    </ligand>
</feature>
<feature type="binding site" evidence="15">
    <location>
        <position position="256"/>
    </location>
    <ligand>
        <name>Mg(2+)</name>
        <dbReference type="ChEBI" id="CHEBI:18420"/>
    </ligand>
</feature>
<evidence type="ECO:0000259" key="18">
    <source>
        <dbReference type="Pfam" id="PF09298"/>
    </source>
</evidence>
<evidence type="ECO:0000259" key="17">
    <source>
        <dbReference type="Pfam" id="PF01557"/>
    </source>
</evidence>
<evidence type="ECO:0000256" key="10">
    <source>
        <dbReference type="ARBA" id="ARBA00022878"/>
    </source>
</evidence>
<dbReference type="EMBL" id="DF237160">
    <property type="protein sequence ID" value="GAQ84893.1"/>
    <property type="molecule type" value="Genomic_DNA"/>
</dbReference>
<dbReference type="Proteomes" id="UP000054558">
    <property type="component" value="Unassembled WGS sequence"/>
</dbReference>
<dbReference type="InterPro" id="IPR036663">
    <property type="entry name" value="Fumarylacetoacetase_C_sf"/>
</dbReference>
<dbReference type="GO" id="GO:0046872">
    <property type="term" value="F:metal ion binding"/>
    <property type="evidence" value="ECO:0007669"/>
    <property type="project" value="UniProtKB-UniRule"/>
</dbReference>
<dbReference type="AlphaFoldDB" id="A0A1Y1I344"/>
<keyword evidence="7 16" id="KW-0378">Hydrolase</keyword>
<feature type="binding site" evidence="14">
    <location>
        <position position="130"/>
    </location>
    <ligand>
        <name>substrate</name>
    </ligand>
</feature>
<evidence type="ECO:0000256" key="12">
    <source>
        <dbReference type="ARBA" id="ARBA00031740"/>
    </source>
</evidence>
<keyword evidence="8 15" id="KW-0106">Calcium</keyword>
<feature type="active site" description="Proton acceptor" evidence="13">
    <location>
        <position position="135"/>
    </location>
</feature>
<dbReference type="OrthoDB" id="9971669at2759"/>
<evidence type="ECO:0000256" key="16">
    <source>
        <dbReference type="RuleBase" id="RU366008"/>
    </source>
</evidence>
<dbReference type="GO" id="GO:0006572">
    <property type="term" value="P:L-tyrosine catabolic process"/>
    <property type="evidence" value="ECO:0000318"/>
    <property type="project" value="GO_Central"/>
</dbReference>
<feature type="binding site" evidence="15">
    <location>
        <position position="204"/>
    </location>
    <ligand>
        <name>Ca(2+)</name>
        <dbReference type="ChEBI" id="CHEBI:29108"/>
    </ligand>
</feature>
<gene>
    <name evidence="19" type="ORF">KFL_002110110</name>
</gene>
<dbReference type="InterPro" id="IPR005959">
    <property type="entry name" value="Fumarylacetoacetase"/>
</dbReference>
<evidence type="ECO:0000256" key="7">
    <source>
        <dbReference type="ARBA" id="ARBA00022801"/>
    </source>
</evidence>
<feature type="binding site" evidence="15">
    <location>
        <position position="236"/>
    </location>
    <ligand>
        <name>Mg(2+)</name>
        <dbReference type="ChEBI" id="CHEBI:18420"/>
    </ligand>
</feature>
<keyword evidence="10 16" id="KW-0828">Tyrosine catabolism</keyword>
<evidence type="ECO:0000256" key="1">
    <source>
        <dbReference type="ARBA" id="ARBA00000353"/>
    </source>
</evidence>
<dbReference type="Gene3D" id="3.90.850.10">
    <property type="entry name" value="Fumarylacetoacetase-like, C-terminal domain"/>
    <property type="match status" value="1"/>
</dbReference>
<proteinExistence type="inferred from homology"/>
<evidence type="ECO:0000313" key="19">
    <source>
        <dbReference type="EMBL" id="GAQ84893.1"/>
    </source>
</evidence>
<feature type="binding site" evidence="15">
    <location>
        <position position="260"/>
    </location>
    <ligand>
        <name>Mg(2+)</name>
        <dbReference type="ChEBI" id="CHEBI:18420"/>
    </ligand>
</feature>
<feature type="binding site" evidence="15">
    <location>
        <position position="202"/>
    </location>
    <ligand>
        <name>Ca(2+)</name>
        <dbReference type="ChEBI" id="CHEBI:29108"/>
    </ligand>
</feature>
<comment type="catalytic activity">
    <reaction evidence="1 16">
        <text>4-fumarylacetoacetate + H2O = acetoacetate + fumarate + H(+)</text>
        <dbReference type="Rhea" id="RHEA:10244"/>
        <dbReference type="ChEBI" id="CHEBI:13705"/>
        <dbReference type="ChEBI" id="CHEBI:15377"/>
        <dbReference type="ChEBI" id="CHEBI:15378"/>
        <dbReference type="ChEBI" id="CHEBI:18034"/>
        <dbReference type="ChEBI" id="CHEBI:29806"/>
        <dbReference type="EC" id="3.7.1.2"/>
    </reaction>
</comment>
<comment type="pathway">
    <text evidence="2 16">Amino-acid degradation; L-phenylalanine degradation; acetoacetate and fumarate from L-phenylalanine: step 6/6.</text>
</comment>
<sequence>MAKFINIPEHSHFPLQNLPYGVFKPRGAQAPRVGVAIGESILDLAELAAAGCFQGSQVGSTQCFAEPSLNAFMSLGRVAWQEARGIIRSLLTGEESRLETDPDLRQRAIHPMSEAELLLPAQICDYTDFYSSKYHAANVGALFRSRENALTENWLHVPIGYHGRASSVVVSGTPVVRPSGQVAPAPGSKAPTFQPSAMLDFELELAFFVGPGNELGKPVPIEKARDHIFGFVLMNDWSARDLQRWEYVPLGPFLAKNFATSISPWVVPLEALEPFLCPAQPQDPEVLPYLRQQRRETYDIQLEVALKPERAAEATTISRTNFKHVYWTVDQQLAHHTVSGCNLRPGDLLASGTISGPDDGSLGSMLEMSEGGKKSVLLADGETRKRLHDGDEVSLTGYCQGPGYKVGFGSCSGKILPAYAFATEPS</sequence>
<dbReference type="FunFam" id="3.90.850.10:FF:000004">
    <property type="entry name" value="Fumarylacetoacetase"/>
    <property type="match status" value="1"/>
</dbReference>
<dbReference type="Gene3D" id="2.30.30.230">
    <property type="entry name" value="Fumarylacetoacetase, N-terminal domain"/>
    <property type="match status" value="1"/>
</dbReference>
<dbReference type="UniPathway" id="UPA00139">
    <property type="reaction ID" value="UER00341"/>
</dbReference>
<dbReference type="PANTHER" id="PTHR43069:SF2">
    <property type="entry name" value="FUMARYLACETOACETASE"/>
    <property type="match status" value="1"/>
</dbReference>
<evidence type="ECO:0000256" key="4">
    <source>
        <dbReference type="ARBA" id="ARBA00012094"/>
    </source>
</evidence>
<dbReference type="InterPro" id="IPR036462">
    <property type="entry name" value="Fumarylacetoacetase_N_sf"/>
</dbReference>
<dbReference type="InterPro" id="IPR011234">
    <property type="entry name" value="Fumarylacetoacetase-like_C"/>
</dbReference>
<feature type="binding site" evidence="15">
    <location>
        <position position="128"/>
    </location>
    <ligand>
        <name>Ca(2+)</name>
        <dbReference type="ChEBI" id="CHEBI:29108"/>
    </ligand>
</feature>
<feature type="binding site" evidence="14">
    <location>
        <position position="243"/>
    </location>
    <ligand>
        <name>substrate</name>
    </ligand>
</feature>
<feature type="binding site" evidence="15">
    <location>
        <position position="236"/>
    </location>
    <ligand>
        <name>Ca(2+)</name>
        <dbReference type="ChEBI" id="CHEBI:29108"/>
    </ligand>
</feature>
<dbReference type="PANTHER" id="PTHR43069">
    <property type="entry name" value="FUMARYLACETOACETASE"/>
    <property type="match status" value="1"/>
</dbReference>
<evidence type="ECO:0000256" key="13">
    <source>
        <dbReference type="PIRSR" id="PIRSR605959-1"/>
    </source>
</evidence>
<evidence type="ECO:0000256" key="8">
    <source>
        <dbReference type="ARBA" id="ARBA00022837"/>
    </source>
</evidence>
<dbReference type="GO" id="GO:0006559">
    <property type="term" value="P:L-phenylalanine catabolic process"/>
    <property type="evidence" value="ECO:0000318"/>
    <property type="project" value="GO_Central"/>
</dbReference>
<dbReference type="GO" id="GO:1902000">
    <property type="term" value="P:homogentisate catabolic process"/>
    <property type="evidence" value="ECO:0000318"/>
    <property type="project" value="GO_Central"/>
</dbReference>
<evidence type="ECO:0000256" key="14">
    <source>
        <dbReference type="PIRSR" id="PIRSR605959-2"/>
    </source>
</evidence>
<feature type="binding site" evidence="14">
    <location>
        <position position="144"/>
    </location>
    <ligand>
        <name>substrate</name>
    </ligand>
</feature>
<dbReference type="SUPFAM" id="SSF63433">
    <property type="entry name" value="Fumarylacetoacetate hydrolase, FAH, N-terminal domain"/>
    <property type="match status" value="1"/>
</dbReference>
<dbReference type="Pfam" id="PF01557">
    <property type="entry name" value="FAA_hydrolase"/>
    <property type="match status" value="1"/>
</dbReference>
<evidence type="ECO:0000256" key="6">
    <source>
        <dbReference type="ARBA" id="ARBA00022723"/>
    </source>
</evidence>
<reference evidence="19 20" key="1">
    <citation type="journal article" date="2014" name="Nat. Commun.">
        <title>Klebsormidium flaccidum genome reveals primary factors for plant terrestrial adaptation.</title>
        <authorList>
            <person name="Hori K."/>
            <person name="Maruyama F."/>
            <person name="Fujisawa T."/>
            <person name="Togashi T."/>
            <person name="Yamamoto N."/>
            <person name="Seo M."/>
            <person name="Sato S."/>
            <person name="Yamada T."/>
            <person name="Mori H."/>
            <person name="Tajima N."/>
            <person name="Moriyama T."/>
            <person name="Ikeuchi M."/>
            <person name="Watanabe M."/>
            <person name="Wada H."/>
            <person name="Kobayashi K."/>
            <person name="Saito M."/>
            <person name="Masuda T."/>
            <person name="Sasaki-Sekimoto Y."/>
            <person name="Mashiguchi K."/>
            <person name="Awai K."/>
            <person name="Shimojima M."/>
            <person name="Masuda S."/>
            <person name="Iwai M."/>
            <person name="Nobusawa T."/>
            <person name="Narise T."/>
            <person name="Kondo S."/>
            <person name="Saito H."/>
            <person name="Sato R."/>
            <person name="Murakawa M."/>
            <person name="Ihara Y."/>
            <person name="Oshima-Yamada Y."/>
            <person name="Ohtaka K."/>
            <person name="Satoh M."/>
            <person name="Sonobe K."/>
            <person name="Ishii M."/>
            <person name="Ohtani R."/>
            <person name="Kanamori-Sato M."/>
            <person name="Honoki R."/>
            <person name="Miyazaki D."/>
            <person name="Mochizuki H."/>
            <person name="Umetsu J."/>
            <person name="Higashi K."/>
            <person name="Shibata D."/>
            <person name="Kamiya Y."/>
            <person name="Sato N."/>
            <person name="Nakamura Y."/>
            <person name="Tabata S."/>
            <person name="Ida S."/>
            <person name="Kurokawa K."/>
            <person name="Ohta H."/>
        </authorList>
    </citation>
    <scope>NUCLEOTIDE SEQUENCE [LARGE SCALE GENOMIC DNA]</scope>
    <source>
        <strain evidence="19 20">NIES-2285</strain>
    </source>
</reference>
<evidence type="ECO:0000256" key="2">
    <source>
        <dbReference type="ARBA" id="ARBA00004782"/>
    </source>
</evidence>
<evidence type="ECO:0000256" key="9">
    <source>
        <dbReference type="ARBA" id="ARBA00022842"/>
    </source>
</evidence>
<keyword evidence="11 16" id="KW-0585">Phenylalanine catabolism</keyword>
<dbReference type="STRING" id="105231.A0A1Y1I344"/>
<feature type="binding site" evidence="14">
    <location>
        <position position="353"/>
    </location>
    <ligand>
        <name>substrate</name>
    </ligand>
</feature>
<evidence type="ECO:0000256" key="3">
    <source>
        <dbReference type="ARBA" id="ARBA00010211"/>
    </source>
</evidence>
<evidence type="ECO:0000256" key="15">
    <source>
        <dbReference type="PIRSR" id="PIRSR605959-3"/>
    </source>
</evidence>
<name>A0A1Y1I344_KLENI</name>
<keyword evidence="6 15" id="KW-0479">Metal-binding</keyword>
<comment type="cofactor">
    <cofactor evidence="16">
        <name>Mg(2+)</name>
        <dbReference type="ChEBI" id="CHEBI:18420"/>
    </cofactor>
    <cofactor evidence="16">
        <name>Ca(2+)</name>
        <dbReference type="ChEBI" id="CHEBI:29108"/>
    </cofactor>
</comment>
<dbReference type="OMA" id="YWTAAQQ"/>
<dbReference type="NCBIfam" id="TIGR01266">
    <property type="entry name" value="fum_ac_acetase"/>
    <property type="match status" value="1"/>
</dbReference>
<feature type="domain" description="Fumarylacetoacetase N-terminal" evidence="18">
    <location>
        <begin position="16"/>
        <end position="120"/>
    </location>
</feature>
<keyword evidence="20" id="KW-1185">Reference proteome</keyword>
<dbReference type="SUPFAM" id="SSF56529">
    <property type="entry name" value="FAH"/>
    <property type="match status" value="1"/>
</dbReference>
<dbReference type="GO" id="GO:0004334">
    <property type="term" value="F:fumarylacetoacetase activity"/>
    <property type="evidence" value="ECO:0000318"/>
    <property type="project" value="GO_Central"/>
</dbReference>
<evidence type="ECO:0000313" key="20">
    <source>
        <dbReference type="Proteomes" id="UP000054558"/>
    </source>
</evidence>
<feature type="domain" description="Fumarylacetoacetase-like C-terminal" evidence="17">
    <location>
        <begin position="127"/>
        <end position="397"/>
    </location>
</feature>
<dbReference type="InterPro" id="IPR015377">
    <property type="entry name" value="Fumarylacetoacetase_N"/>
</dbReference>
<evidence type="ECO:0000256" key="5">
    <source>
        <dbReference type="ARBA" id="ARBA00014741"/>
    </source>
</evidence>
<accession>A0A1Y1I344</accession>
<dbReference type="EC" id="3.7.1.2" evidence="4 16"/>
<comment type="similarity">
    <text evidence="3 16">Belongs to the FAH family.</text>
</comment>
<dbReference type="Pfam" id="PF09298">
    <property type="entry name" value="FAA_hydrolase_N"/>
    <property type="match status" value="1"/>
</dbReference>